<evidence type="ECO:0000313" key="3">
    <source>
        <dbReference type="EMBL" id="SCL28219.1"/>
    </source>
</evidence>
<dbReference type="STRING" id="145854.GA0074692_2494"/>
<accession>A0A1C6SFU6</accession>
<feature type="binding site" evidence="1">
    <location>
        <position position="153"/>
    </location>
    <ligand>
        <name>Mn(2+)</name>
        <dbReference type="ChEBI" id="CHEBI:29035"/>
        <label>2</label>
    </ligand>
</feature>
<dbReference type="OrthoDB" id="9777385at2"/>
<dbReference type="NCBIfam" id="TIGR01891">
    <property type="entry name" value="amidohydrolases"/>
    <property type="match status" value="1"/>
</dbReference>
<keyword evidence="3" id="KW-0378">Hydrolase</keyword>
<dbReference type="InterPro" id="IPR017439">
    <property type="entry name" value="Amidohydrolase"/>
</dbReference>
<protein>
    <submittedName>
        <fullName evidence="3">Hippurate hydrolase</fullName>
    </submittedName>
</protein>
<evidence type="ECO:0000313" key="4">
    <source>
        <dbReference type="Proteomes" id="UP000198959"/>
    </source>
</evidence>
<dbReference type="Pfam" id="PF07687">
    <property type="entry name" value="M20_dimer"/>
    <property type="match status" value="1"/>
</dbReference>
<keyword evidence="1" id="KW-0479">Metal-binding</keyword>
<dbReference type="RefSeq" id="WP_091643546.1">
    <property type="nucleotide sequence ID" value="NZ_FMHW01000002.1"/>
</dbReference>
<feature type="binding site" evidence="1">
    <location>
        <position position="393"/>
    </location>
    <ligand>
        <name>Mn(2+)</name>
        <dbReference type="ChEBI" id="CHEBI:29035"/>
        <label>2</label>
    </ligand>
</feature>
<sequence length="425" mass="45087">MKTSSSPARDVLATLDERVLDGLVEDYRWFHAHPELGYREFETAGRVAERLSALGYETHTGVGGTGVLGVLRNGDGPVIALRADMDALPILEQTGLDFASTATQLVDGAPVPLMHACGHDIHVTSLLGAASLLAAARDAWSGVLVLIFQPAEEGGLGAQAVVDSGIFDRVPRPEVVLGQHVDAGPLDELLVTAGPLMASSDSWRVVLRGKGGHGAWPHQSDDLVLAAANAITMAQNVVARQTSARDSAVVTIANIHIGTKENILANEGYFTVNIRALDPVVRARTWESVRRTIEGALAANGVTTPPEYVGKEGLPPLVNDAEVARRVADAFGEHLPSARVTVPDAVMGSEDFGIIGERLGVPHLYWFIGSTDPARYADALARDRVAQEIPRLHDARFAPEARRTLDVGVRTLTVAALAHLGDGAQ</sequence>
<feature type="binding site" evidence="1">
    <location>
        <position position="117"/>
    </location>
    <ligand>
        <name>Mn(2+)</name>
        <dbReference type="ChEBI" id="CHEBI:29035"/>
        <label>2</label>
    </ligand>
</feature>
<dbReference type="SUPFAM" id="SSF55031">
    <property type="entry name" value="Bacterial exopeptidase dimerisation domain"/>
    <property type="match status" value="1"/>
</dbReference>
<reference evidence="4" key="1">
    <citation type="submission" date="2016-06" db="EMBL/GenBank/DDBJ databases">
        <authorList>
            <person name="Varghese N."/>
            <person name="Submissions Spin"/>
        </authorList>
    </citation>
    <scope>NUCLEOTIDE SEQUENCE [LARGE SCALE GENOMIC DNA]</scope>
    <source>
        <strain evidence="4">DSM 43817</strain>
    </source>
</reference>
<dbReference type="GO" id="GO:0046872">
    <property type="term" value="F:metal ion binding"/>
    <property type="evidence" value="ECO:0007669"/>
    <property type="project" value="UniProtKB-KW"/>
</dbReference>
<dbReference type="InterPro" id="IPR002933">
    <property type="entry name" value="Peptidase_M20"/>
</dbReference>
<dbReference type="InterPro" id="IPR011650">
    <property type="entry name" value="Peptidase_M20_dimer"/>
</dbReference>
<organism evidence="3 4">
    <name type="scientific">Micromonospora pallida</name>
    <dbReference type="NCBI Taxonomy" id="145854"/>
    <lineage>
        <taxon>Bacteria</taxon>
        <taxon>Bacillati</taxon>
        <taxon>Actinomycetota</taxon>
        <taxon>Actinomycetes</taxon>
        <taxon>Micromonosporales</taxon>
        <taxon>Micromonosporaceae</taxon>
        <taxon>Micromonospora</taxon>
    </lineage>
</organism>
<dbReference type="Gene3D" id="3.40.630.10">
    <property type="entry name" value="Zn peptidases"/>
    <property type="match status" value="1"/>
</dbReference>
<dbReference type="AlphaFoldDB" id="A0A1C6SFU6"/>
<evidence type="ECO:0000256" key="1">
    <source>
        <dbReference type="PIRSR" id="PIRSR005962-1"/>
    </source>
</evidence>
<proteinExistence type="predicted"/>
<feature type="binding site" evidence="1">
    <location>
        <position position="119"/>
    </location>
    <ligand>
        <name>Mn(2+)</name>
        <dbReference type="ChEBI" id="CHEBI:29035"/>
        <label>2</label>
    </ligand>
</feature>
<dbReference type="PANTHER" id="PTHR11014">
    <property type="entry name" value="PEPTIDASE M20 FAMILY MEMBER"/>
    <property type="match status" value="1"/>
</dbReference>
<dbReference type="EMBL" id="FMHW01000002">
    <property type="protein sequence ID" value="SCL28219.1"/>
    <property type="molecule type" value="Genomic_DNA"/>
</dbReference>
<dbReference type="InterPro" id="IPR036264">
    <property type="entry name" value="Bact_exopeptidase_dim_dom"/>
</dbReference>
<dbReference type="PANTHER" id="PTHR11014:SF63">
    <property type="entry name" value="METALLOPEPTIDASE, PUTATIVE (AFU_ORTHOLOGUE AFUA_6G09600)-RELATED"/>
    <property type="match status" value="1"/>
</dbReference>
<name>A0A1C6SFU6_9ACTN</name>
<dbReference type="Pfam" id="PF01546">
    <property type="entry name" value="Peptidase_M20"/>
    <property type="match status" value="1"/>
</dbReference>
<comment type="cofactor">
    <cofactor evidence="1">
        <name>Mn(2+)</name>
        <dbReference type="ChEBI" id="CHEBI:29035"/>
    </cofactor>
    <text evidence="1">The Mn(2+) ion enhances activity.</text>
</comment>
<dbReference type="Gene3D" id="3.30.70.360">
    <property type="match status" value="1"/>
</dbReference>
<keyword evidence="4" id="KW-1185">Reference proteome</keyword>
<dbReference type="GO" id="GO:0016787">
    <property type="term" value="F:hydrolase activity"/>
    <property type="evidence" value="ECO:0007669"/>
    <property type="project" value="UniProtKB-KW"/>
</dbReference>
<keyword evidence="1" id="KW-0464">Manganese</keyword>
<feature type="binding site" evidence="1">
    <location>
        <position position="180"/>
    </location>
    <ligand>
        <name>Mn(2+)</name>
        <dbReference type="ChEBI" id="CHEBI:29035"/>
        <label>2</label>
    </ligand>
</feature>
<evidence type="ECO:0000259" key="2">
    <source>
        <dbReference type="Pfam" id="PF07687"/>
    </source>
</evidence>
<gene>
    <name evidence="3" type="ORF">GA0074692_2494</name>
</gene>
<dbReference type="PIRSF" id="PIRSF005962">
    <property type="entry name" value="Pept_M20D_amidohydro"/>
    <property type="match status" value="1"/>
</dbReference>
<dbReference type="Proteomes" id="UP000198959">
    <property type="component" value="Unassembled WGS sequence"/>
</dbReference>
<dbReference type="SUPFAM" id="SSF53187">
    <property type="entry name" value="Zn-dependent exopeptidases"/>
    <property type="match status" value="1"/>
</dbReference>
<feature type="domain" description="Peptidase M20 dimerisation" evidence="2">
    <location>
        <begin position="202"/>
        <end position="294"/>
    </location>
</feature>